<reference evidence="7 8" key="1">
    <citation type="journal article" date="2014" name="ISME J.">
        <title>Ecophysiology of Thioploca ingrica as revealed by the complete genome sequence supplemented with proteomic evidence.</title>
        <authorList>
            <person name="Kojima H."/>
            <person name="Ogura Y."/>
            <person name="Yamamoto N."/>
            <person name="Togashi T."/>
            <person name="Mori H."/>
            <person name="Watanabe T."/>
            <person name="Nemoto F."/>
            <person name="Kurokawa K."/>
            <person name="Hayashi T."/>
            <person name="Fukui M."/>
        </authorList>
    </citation>
    <scope>NUCLEOTIDE SEQUENCE [LARGE SCALE GENOMIC DNA]</scope>
</reference>
<dbReference type="InterPro" id="IPR016364">
    <property type="entry name" value="Surface_antigen_Rickettsia"/>
</dbReference>
<gene>
    <name evidence="7" type="ORF">THII_0755</name>
</gene>
<feature type="domain" description="Glycine zipper 2TM" evidence="5">
    <location>
        <begin position="31"/>
        <end position="71"/>
    </location>
</feature>
<dbReference type="OrthoDB" id="6170015at2"/>
<dbReference type="Pfam" id="PF05433">
    <property type="entry name" value="Rick_17kDa_Anti"/>
    <property type="match status" value="1"/>
</dbReference>
<keyword evidence="2" id="KW-0732">Signal</keyword>
<evidence type="ECO:0000313" key="8">
    <source>
        <dbReference type="Proteomes" id="UP000031623"/>
    </source>
</evidence>
<dbReference type="InterPro" id="IPR008816">
    <property type="entry name" value="Gly_zipper_2TM_dom"/>
</dbReference>
<dbReference type="PROSITE" id="PS51257">
    <property type="entry name" value="PROKAR_LIPOPROTEIN"/>
    <property type="match status" value="1"/>
</dbReference>
<dbReference type="Proteomes" id="UP000031623">
    <property type="component" value="Chromosome"/>
</dbReference>
<evidence type="ECO:0000256" key="2">
    <source>
        <dbReference type="ARBA" id="ARBA00022729"/>
    </source>
</evidence>
<feature type="domain" description="Surface antigen" evidence="6">
    <location>
        <begin position="74"/>
        <end position="152"/>
    </location>
</feature>
<name>A0A090AI60_9GAMM</name>
<keyword evidence="4" id="KW-0564">Palmitate</keyword>
<sequence>MKIKLIHSILIINLFLVACGSEMMPSKQTTGAVIGGLGGGIAGSQIGKGRGRDVAMVVGTLLGAALGGSIGSSMDQTDVLRTQQALSYNRTGQQVSWQNPDTQAQYTVTPTNTFRNNSGQDCRSYTTVAVIEGKREELHGTACRQPDGTWKASN</sequence>
<evidence type="ECO:0000256" key="4">
    <source>
        <dbReference type="ARBA" id="ARBA00023139"/>
    </source>
</evidence>
<dbReference type="AlphaFoldDB" id="A0A090AI60"/>
<dbReference type="Pfam" id="PF16998">
    <property type="entry name" value="17kDa_Anti_2"/>
    <property type="match status" value="1"/>
</dbReference>
<dbReference type="EMBL" id="AP014633">
    <property type="protein sequence ID" value="BAP55052.1"/>
    <property type="molecule type" value="Genomic_DNA"/>
</dbReference>
<evidence type="ECO:0000259" key="6">
    <source>
        <dbReference type="Pfam" id="PF16998"/>
    </source>
</evidence>
<organism evidence="7 8">
    <name type="scientific">Thioploca ingrica</name>
    <dbReference type="NCBI Taxonomy" id="40754"/>
    <lineage>
        <taxon>Bacteria</taxon>
        <taxon>Pseudomonadati</taxon>
        <taxon>Pseudomonadota</taxon>
        <taxon>Gammaproteobacteria</taxon>
        <taxon>Thiotrichales</taxon>
        <taxon>Thiotrichaceae</taxon>
        <taxon>Thioploca</taxon>
    </lineage>
</organism>
<evidence type="ECO:0000256" key="1">
    <source>
        <dbReference type="ARBA" id="ARBA00004370"/>
    </source>
</evidence>
<protein>
    <submittedName>
        <fullName evidence="7">17 kDa surface antigen</fullName>
    </submittedName>
</protein>
<keyword evidence="4" id="KW-0449">Lipoprotein</keyword>
<dbReference type="HOGENOM" id="CLU_118535_0_0_6"/>
<dbReference type="PIRSF" id="PIRSF002721">
    <property type="entry name" value="Surface_antigen_Rickettsia"/>
    <property type="match status" value="1"/>
</dbReference>
<evidence type="ECO:0000259" key="5">
    <source>
        <dbReference type="Pfam" id="PF05433"/>
    </source>
</evidence>
<evidence type="ECO:0000256" key="3">
    <source>
        <dbReference type="ARBA" id="ARBA00023136"/>
    </source>
</evidence>
<keyword evidence="8" id="KW-1185">Reference proteome</keyword>
<dbReference type="PANTHER" id="PTHR35603:SF2">
    <property type="entry name" value="OUTER MEMBRANE LIPOPROTEIN"/>
    <property type="match status" value="1"/>
</dbReference>
<proteinExistence type="predicted"/>
<dbReference type="GO" id="GO:0019867">
    <property type="term" value="C:outer membrane"/>
    <property type="evidence" value="ECO:0007669"/>
    <property type="project" value="InterPro"/>
</dbReference>
<evidence type="ECO:0000313" key="7">
    <source>
        <dbReference type="EMBL" id="BAP55052.1"/>
    </source>
</evidence>
<dbReference type="InterPro" id="IPR032635">
    <property type="entry name" value="Anti_2"/>
</dbReference>
<accession>A0A090AI60</accession>
<keyword evidence="3" id="KW-0472">Membrane</keyword>
<dbReference type="PANTHER" id="PTHR35603">
    <property type="match status" value="1"/>
</dbReference>
<comment type="subcellular location">
    <subcellularLocation>
        <location evidence="1">Membrane</location>
    </subcellularLocation>
</comment>
<dbReference type="KEGG" id="tig:THII_0755"/>
<dbReference type="InterPro" id="IPR051407">
    <property type="entry name" value="Bact_OM_lipoprot/Surf_antigen"/>
</dbReference>